<dbReference type="OrthoDB" id="676979at2759"/>
<dbReference type="AlphaFoldDB" id="A0A507CCU3"/>
<dbReference type="EMBL" id="QEAP01001992">
    <property type="protein sequence ID" value="TPX38877.1"/>
    <property type="molecule type" value="Genomic_DNA"/>
</dbReference>
<dbReference type="FunFam" id="3.80.10.10:FF:000041">
    <property type="entry name" value="LRR receptor-like serine/threonine-protein kinase ERECTA"/>
    <property type="match status" value="1"/>
</dbReference>
<dbReference type="STRING" id="246404.A0A507CCU3"/>
<keyword evidence="2" id="KW-0677">Repeat</keyword>
<sequence>MSNASLTRSIPASFGNLVNLFLDLSHNQSCGEILDSVQRLGHLLLLDLSHNSFCGKIPNSVKSLQRLLKLDLSHNQLSGEIPAGVAMLPATKTTWLVRFTEVLEL</sequence>
<reference evidence="3 4" key="1">
    <citation type="journal article" date="2019" name="Sci. Rep.">
        <title>Comparative genomics of chytrid fungi reveal insights into the obligate biotrophic and pathogenic lifestyle of Synchytrium endobioticum.</title>
        <authorList>
            <person name="van de Vossenberg B.T.L.H."/>
            <person name="Warris S."/>
            <person name="Nguyen H.D.T."/>
            <person name="van Gent-Pelzer M.P.E."/>
            <person name="Joly D.L."/>
            <person name="van de Geest H.C."/>
            <person name="Bonants P.J.M."/>
            <person name="Smith D.S."/>
            <person name="Levesque C.A."/>
            <person name="van der Lee T.A.J."/>
        </authorList>
    </citation>
    <scope>NUCLEOTIDE SEQUENCE [LARGE SCALE GENOMIC DNA]</scope>
    <source>
        <strain evidence="3 4">CBS 675.73</strain>
    </source>
</reference>
<protein>
    <submittedName>
        <fullName evidence="3">Uncharacterized protein</fullName>
    </submittedName>
</protein>
<name>A0A507CCU3_9FUNG</name>
<dbReference type="PANTHER" id="PTHR48065">
    <property type="entry name" value="OS10G0469600 PROTEIN"/>
    <property type="match status" value="1"/>
</dbReference>
<evidence type="ECO:0000256" key="2">
    <source>
        <dbReference type="ARBA" id="ARBA00022737"/>
    </source>
</evidence>
<dbReference type="PANTHER" id="PTHR48065:SF75">
    <property type="entry name" value="LEUCINE-RICH REPEAT-CONTAINING N-TERMINAL PLANT-TYPE DOMAIN-CONTAINING PROTEIN"/>
    <property type="match status" value="1"/>
</dbReference>
<keyword evidence="4" id="KW-1185">Reference proteome</keyword>
<gene>
    <name evidence="3" type="ORF">CcCBS67573_g10691</name>
</gene>
<dbReference type="Pfam" id="PF00560">
    <property type="entry name" value="LRR_1"/>
    <property type="match status" value="3"/>
</dbReference>
<dbReference type="InterPro" id="IPR032675">
    <property type="entry name" value="LRR_dom_sf"/>
</dbReference>
<dbReference type="Gene3D" id="3.80.10.10">
    <property type="entry name" value="Ribonuclease Inhibitor"/>
    <property type="match status" value="1"/>
</dbReference>
<accession>A0A507CCU3</accession>
<dbReference type="PRINTS" id="PR00019">
    <property type="entry name" value="LEURICHRPT"/>
</dbReference>
<dbReference type="SUPFAM" id="SSF52058">
    <property type="entry name" value="L domain-like"/>
    <property type="match status" value="1"/>
</dbReference>
<dbReference type="InterPro" id="IPR001611">
    <property type="entry name" value="Leu-rich_rpt"/>
</dbReference>
<evidence type="ECO:0000313" key="4">
    <source>
        <dbReference type="Proteomes" id="UP000320333"/>
    </source>
</evidence>
<dbReference type="Proteomes" id="UP000320333">
    <property type="component" value="Unassembled WGS sequence"/>
</dbReference>
<evidence type="ECO:0000256" key="1">
    <source>
        <dbReference type="ARBA" id="ARBA00022614"/>
    </source>
</evidence>
<keyword evidence="1" id="KW-0433">Leucine-rich repeat</keyword>
<proteinExistence type="predicted"/>
<organism evidence="3 4">
    <name type="scientific">Chytriomyces confervae</name>
    <dbReference type="NCBI Taxonomy" id="246404"/>
    <lineage>
        <taxon>Eukaryota</taxon>
        <taxon>Fungi</taxon>
        <taxon>Fungi incertae sedis</taxon>
        <taxon>Chytridiomycota</taxon>
        <taxon>Chytridiomycota incertae sedis</taxon>
        <taxon>Chytridiomycetes</taxon>
        <taxon>Chytridiales</taxon>
        <taxon>Chytriomycetaceae</taxon>
        <taxon>Chytriomyces</taxon>
    </lineage>
</organism>
<evidence type="ECO:0000313" key="3">
    <source>
        <dbReference type="EMBL" id="TPX38877.1"/>
    </source>
</evidence>
<comment type="caution">
    <text evidence="3">The sequence shown here is derived from an EMBL/GenBank/DDBJ whole genome shotgun (WGS) entry which is preliminary data.</text>
</comment>